<evidence type="ECO:0000313" key="2">
    <source>
        <dbReference type="EMBL" id="OEY86621.1"/>
    </source>
</evidence>
<evidence type="ECO:0000256" key="1">
    <source>
        <dbReference type="SAM" id="Phobius"/>
    </source>
</evidence>
<keyword evidence="1" id="KW-0472">Membrane</keyword>
<keyword evidence="1" id="KW-1133">Transmembrane helix</keyword>
<keyword evidence="1" id="KW-0812">Transmembrane</keyword>
<comment type="caution">
    <text evidence="2">The sequence shown here is derived from an EMBL/GenBank/DDBJ whole genome shotgun (WGS) entry which is preliminary data.</text>
</comment>
<evidence type="ECO:0000313" key="3">
    <source>
        <dbReference type="Proteomes" id="UP000175679"/>
    </source>
</evidence>
<keyword evidence="3" id="KW-1185">Reference proteome</keyword>
<dbReference type="EMBL" id="MJMG01000007">
    <property type="protein sequence ID" value="OEY86621.1"/>
    <property type="molecule type" value="Genomic_DNA"/>
</dbReference>
<organism evidence="2 3">
    <name type="scientific">Wolbachia pipientis</name>
    <dbReference type="NCBI Taxonomy" id="955"/>
    <lineage>
        <taxon>Bacteria</taxon>
        <taxon>Pseudomonadati</taxon>
        <taxon>Pseudomonadota</taxon>
        <taxon>Alphaproteobacteria</taxon>
        <taxon>Rickettsiales</taxon>
        <taxon>Anaplasmataceae</taxon>
        <taxon>Wolbachieae</taxon>
        <taxon>Wolbachia</taxon>
    </lineage>
</organism>
<dbReference type="AlphaFoldDB" id="A0A1E7QJG5"/>
<dbReference type="PROSITE" id="PS51257">
    <property type="entry name" value="PROKAR_LIPOPROTEIN"/>
    <property type="match status" value="1"/>
</dbReference>
<feature type="transmembrane region" description="Helical" evidence="1">
    <location>
        <begin position="6"/>
        <end position="24"/>
    </location>
</feature>
<dbReference type="RefSeq" id="WP_070065101.1">
    <property type="nucleotide sequence ID" value="NZ_MJMG01000007.1"/>
</dbReference>
<dbReference type="OrthoDB" id="7163849at2"/>
<proteinExistence type="predicted"/>
<dbReference type="Proteomes" id="UP000175679">
    <property type="component" value="Unassembled WGS sequence"/>
</dbReference>
<gene>
    <name evidence="2" type="ORF">BIY23_02875</name>
</gene>
<accession>A0A1E7QJG5</accession>
<name>A0A1E7QJG5_WOLPI</name>
<protein>
    <recommendedName>
        <fullName evidence="4">Lipoprotein</fullName>
    </recommendedName>
</protein>
<evidence type="ECO:0008006" key="4">
    <source>
        <dbReference type="Google" id="ProtNLM"/>
    </source>
</evidence>
<sequence length="230" mass="27301">MNDNQKNYIAWFVIILLAFSCNFLKINNQNDTKALFDKIEILIKNNQVKLERKIAEFRRSLPTEPKEIKCKNLAKSLLLIVQMNNKLLNDVKFSDFRNYVNEIKLLTLECDSTEIENALHILENIEEIDTLNEVKLSFEHAIDRVHNNEYSLFKKIVSNWIKIHHKNDSMRTQWIEIEKLINIGNWQDVDIIIKNFTNPEFKPWVRKICNLIIVLENISIVYNSLLQYIP</sequence>
<reference evidence="2 3" key="1">
    <citation type="submission" date="2016-09" db="EMBL/GenBank/DDBJ databases">
        <title>Genomic evidence for plant-parasitic nematodes as the earliest Wolbachia hosts.</title>
        <authorList>
            <person name="Brown A.M."/>
            <person name="Wasala S.K."/>
            <person name="Howe D.K."/>
            <person name="Peetz A.B."/>
            <person name="Zasada I.A."/>
            <person name="Denver D.R."/>
        </authorList>
    </citation>
    <scope>NUCLEOTIDE SEQUENCE [LARGE SCALE GENOMIC DNA]</scope>
    <source>
        <strain evidence="3">wPpe</strain>
    </source>
</reference>